<dbReference type="InterPro" id="IPR019575">
    <property type="entry name" value="Nuop51_4Fe4S-bd"/>
</dbReference>
<evidence type="ECO:0000313" key="17">
    <source>
        <dbReference type="Proteomes" id="UP000295525"/>
    </source>
</evidence>
<keyword evidence="9" id="KW-1278">Translocase</keyword>
<dbReference type="EMBL" id="SMAJ01000014">
    <property type="protein sequence ID" value="TCT03800.1"/>
    <property type="molecule type" value="Genomic_DNA"/>
</dbReference>
<dbReference type="InterPro" id="IPR011538">
    <property type="entry name" value="Nuo51_FMN-bd"/>
</dbReference>
<evidence type="ECO:0000256" key="14">
    <source>
        <dbReference type="RuleBase" id="RU364066"/>
    </source>
</evidence>
<evidence type="ECO:0000256" key="11">
    <source>
        <dbReference type="ARBA" id="ARBA00023014"/>
    </source>
</evidence>
<proteinExistence type="inferred from homology"/>
<evidence type="ECO:0000256" key="10">
    <source>
        <dbReference type="ARBA" id="ARBA00023004"/>
    </source>
</evidence>
<organism evidence="16 17">
    <name type="scientific">Paralcaligenes ureilyticus</name>
    <dbReference type="NCBI Taxonomy" id="627131"/>
    <lineage>
        <taxon>Bacteria</taxon>
        <taxon>Pseudomonadati</taxon>
        <taxon>Pseudomonadota</taxon>
        <taxon>Betaproteobacteria</taxon>
        <taxon>Burkholderiales</taxon>
        <taxon>Alcaligenaceae</taxon>
        <taxon>Paralcaligenes</taxon>
    </lineage>
</organism>
<dbReference type="PANTHER" id="PTHR43578:SF3">
    <property type="entry name" value="NADH-QUINONE OXIDOREDUCTASE SUBUNIT F"/>
    <property type="match status" value="1"/>
</dbReference>
<keyword evidence="12 14" id="KW-0520">NAD</keyword>
<dbReference type="OrthoDB" id="9805533at2"/>
<keyword evidence="6 14" id="KW-0288">FMN</keyword>
<evidence type="ECO:0000313" key="16">
    <source>
        <dbReference type="EMBL" id="TCT03800.1"/>
    </source>
</evidence>
<dbReference type="Pfam" id="PF10589">
    <property type="entry name" value="NADH_4Fe-4S"/>
    <property type="match status" value="1"/>
</dbReference>
<dbReference type="Pfam" id="PF01512">
    <property type="entry name" value="Complex1_51K"/>
    <property type="match status" value="1"/>
</dbReference>
<dbReference type="Proteomes" id="UP000295525">
    <property type="component" value="Unassembled WGS sequence"/>
</dbReference>
<dbReference type="InterPro" id="IPR019554">
    <property type="entry name" value="Soluble_ligand-bd"/>
</dbReference>
<dbReference type="SUPFAM" id="SSF142984">
    <property type="entry name" value="Nqo1 middle domain-like"/>
    <property type="match status" value="1"/>
</dbReference>
<dbReference type="FunFam" id="3.40.50.11540:FF:000001">
    <property type="entry name" value="NADH dehydrogenase [ubiquinone] flavoprotein 1, mitochondrial"/>
    <property type="match status" value="1"/>
</dbReference>
<dbReference type="SUPFAM" id="SSF140490">
    <property type="entry name" value="Nqo1C-terminal domain-like"/>
    <property type="match status" value="1"/>
</dbReference>
<dbReference type="Gene3D" id="3.10.20.600">
    <property type="match status" value="1"/>
</dbReference>
<keyword evidence="11 14" id="KW-0411">Iron-sulfur</keyword>
<dbReference type="NCBIfam" id="NF010120">
    <property type="entry name" value="PRK13596.1"/>
    <property type="match status" value="1"/>
</dbReference>
<comment type="caution">
    <text evidence="16">The sequence shown here is derived from an EMBL/GenBank/DDBJ whole genome shotgun (WGS) entry which is preliminary data.</text>
</comment>
<dbReference type="FunFam" id="1.20.1440.230:FF:000001">
    <property type="entry name" value="Mitochondrial NADH dehydrogenase flavoprotein 1"/>
    <property type="match status" value="1"/>
</dbReference>
<evidence type="ECO:0000256" key="5">
    <source>
        <dbReference type="ARBA" id="ARBA00022630"/>
    </source>
</evidence>
<dbReference type="InterPro" id="IPR037207">
    <property type="entry name" value="Nuop51_4Fe4S-bd_sf"/>
</dbReference>
<evidence type="ECO:0000256" key="3">
    <source>
        <dbReference type="ARBA" id="ARBA00007523"/>
    </source>
</evidence>
<name>A0A4R3LTC7_9BURK</name>
<dbReference type="Gene3D" id="6.10.250.1450">
    <property type="match status" value="1"/>
</dbReference>
<feature type="domain" description="NADH-ubiquinone oxidoreductase 51kDa subunit iron-sulphur binding" evidence="15">
    <location>
        <begin position="358"/>
        <end position="403"/>
    </location>
</feature>
<evidence type="ECO:0000256" key="4">
    <source>
        <dbReference type="ARBA" id="ARBA00022485"/>
    </source>
</evidence>
<keyword evidence="8 14" id="KW-0479">Metal-binding</keyword>
<evidence type="ECO:0000256" key="7">
    <source>
        <dbReference type="ARBA" id="ARBA00022719"/>
    </source>
</evidence>
<dbReference type="Gene3D" id="3.40.50.11540">
    <property type="entry name" value="NADH-ubiquinone oxidoreductase 51kDa subunit"/>
    <property type="match status" value="1"/>
</dbReference>
<evidence type="ECO:0000256" key="13">
    <source>
        <dbReference type="ARBA" id="ARBA00047712"/>
    </source>
</evidence>
<dbReference type="AlphaFoldDB" id="A0A4R3LTC7"/>
<dbReference type="SUPFAM" id="SSF142019">
    <property type="entry name" value="Nqo1 FMN-binding domain-like"/>
    <property type="match status" value="1"/>
</dbReference>
<keyword evidence="5 14" id="KW-0285">Flavoprotein</keyword>
<comment type="similarity">
    <text evidence="3 14">Belongs to the complex I 51 kDa subunit family.</text>
</comment>
<dbReference type="GO" id="GO:0046872">
    <property type="term" value="F:metal ion binding"/>
    <property type="evidence" value="ECO:0007669"/>
    <property type="project" value="UniProtKB-KW"/>
</dbReference>
<dbReference type="PANTHER" id="PTHR43578">
    <property type="entry name" value="NADH-QUINONE OXIDOREDUCTASE SUBUNIT F"/>
    <property type="match status" value="1"/>
</dbReference>
<reference evidence="16 17" key="1">
    <citation type="submission" date="2019-03" db="EMBL/GenBank/DDBJ databases">
        <title>Genomic Encyclopedia of Type Strains, Phase IV (KMG-IV): sequencing the most valuable type-strain genomes for metagenomic binning, comparative biology and taxonomic classification.</title>
        <authorList>
            <person name="Goeker M."/>
        </authorList>
    </citation>
    <scope>NUCLEOTIDE SEQUENCE [LARGE SCALE GENOMIC DNA]</scope>
    <source>
        <strain evidence="16 17">DSM 24591</strain>
    </source>
</reference>
<dbReference type="SMART" id="SM00928">
    <property type="entry name" value="NADH_4Fe-4S"/>
    <property type="match status" value="1"/>
</dbReference>
<keyword evidence="17" id="KW-1185">Reference proteome</keyword>
<dbReference type="Pfam" id="PF10531">
    <property type="entry name" value="SLBB"/>
    <property type="match status" value="1"/>
</dbReference>
<evidence type="ECO:0000256" key="9">
    <source>
        <dbReference type="ARBA" id="ARBA00022967"/>
    </source>
</evidence>
<evidence type="ECO:0000256" key="12">
    <source>
        <dbReference type="ARBA" id="ARBA00023027"/>
    </source>
</evidence>
<dbReference type="RefSeq" id="WP_132584372.1">
    <property type="nucleotide sequence ID" value="NZ_SMAJ01000014.1"/>
</dbReference>
<keyword evidence="4 14" id="KW-0004">4Fe-4S</keyword>
<evidence type="ECO:0000256" key="6">
    <source>
        <dbReference type="ARBA" id="ARBA00022643"/>
    </source>
</evidence>
<evidence type="ECO:0000256" key="8">
    <source>
        <dbReference type="ARBA" id="ARBA00022723"/>
    </source>
</evidence>
<dbReference type="InterPro" id="IPR011537">
    <property type="entry name" value="NADH-UbQ_OxRdtase_suF"/>
</dbReference>
<dbReference type="NCBIfam" id="TIGR01959">
    <property type="entry name" value="nuoF_fam"/>
    <property type="match status" value="1"/>
</dbReference>
<dbReference type="EC" id="7.1.1.-" evidence="14"/>
<dbReference type="GO" id="GO:0048038">
    <property type="term" value="F:quinone binding"/>
    <property type="evidence" value="ECO:0007669"/>
    <property type="project" value="UniProtKB-KW"/>
</dbReference>
<evidence type="ECO:0000256" key="1">
    <source>
        <dbReference type="ARBA" id="ARBA00001917"/>
    </source>
</evidence>
<dbReference type="InterPro" id="IPR037225">
    <property type="entry name" value="Nuo51_FMN-bd_sf"/>
</dbReference>
<evidence type="ECO:0000259" key="15">
    <source>
        <dbReference type="SMART" id="SM00928"/>
    </source>
</evidence>
<dbReference type="Gene3D" id="1.20.1440.230">
    <property type="entry name" value="NADH-ubiquinone oxidoreductase 51kDa subunit, iron-sulphur binding domain"/>
    <property type="match status" value="1"/>
</dbReference>
<dbReference type="FunFam" id="3.10.20.600:FF:000003">
    <property type="entry name" value="NADH-quinone oxidoreductase subunit F"/>
    <property type="match status" value="1"/>
</dbReference>
<comment type="catalytic activity">
    <reaction evidence="13 14">
        <text>a quinone + NADH + 5 H(+)(in) = a quinol + NAD(+) + 4 H(+)(out)</text>
        <dbReference type="Rhea" id="RHEA:57888"/>
        <dbReference type="ChEBI" id="CHEBI:15378"/>
        <dbReference type="ChEBI" id="CHEBI:24646"/>
        <dbReference type="ChEBI" id="CHEBI:57540"/>
        <dbReference type="ChEBI" id="CHEBI:57945"/>
        <dbReference type="ChEBI" id="CHEBI:132124"/>
    </reaction>
</comment>
<accession>A0A4R3LTC7</accession>
<comment type="cofactor">
    <cofactor evidence="2 14">
        <name>[4Fe-4S] cluster</name>
        <dbReference type="ChEBI" id="CHEBI:49883"/>
    </cofactor>
</comment>
<dbReference type="GO" id="GO:0008137">
    <property type="term" value="F:NADH dehydrogenase (ubiquinone) activity"/>
    <property type="evidence" value="ECO:0007669"/>
    <property type="project" value="InterPro"/>
</dbReference>
<gene>
    <name evidence="16" type="ORF">EDC26_114113</name>
</gene>
<dbReference type="GO" id="GO:0051287">
    <property type="term" value="F:NAD binding"/>
    <property type="evidence" value="ECO:0007669"/>
    <property type="project" value="UniProtKB-UniRule"/>
</dbReference>
<comment type="function">
    <text evidence="14">NDH-1 shuttles electrons from NADH, via FMN and iron-sulfur (Fe-S) centers, to quinones in the respiratory chain.</text>
</comment>
<dbReference type="GO" id="GO:0051539">
    <property type="term" value="F:4 iron, 4 sulfur cluster binding"/>
    <property type="evidence" value="ECO:0007669"/>
    <property type="project" value="UniProtKB-UniRule"/>
</dbReference>
<protein>
    <recommendedName>
        <fullName evidence="14">NADH-quinone oxidoreductase subunit F</fullName>
        <ecNumber evidence="14">7.1.1.-</ecNumber>
    </recommendedName>
</protein>
<sequence length="455" mass="49819">MSASGLLDQFSQGLVVAPDNDLSRSLLFHGRHINPQIVAGLDGDNWGLDDYVKRGGYEALRKILSTGMKPEDVIAEVKASGLRGRGGAGFPTGLKWSFMPRTFPGPKYLVCNSDEGEPGTFKDRDIMRFNPHILIEGMAIAAYAMGVNVAYNYIHGEIFEVYERFEEALEQARAAGFLGDKILGSEFNFQLHAVHGYGAYICGEETALLESLEGKKGQPRFKPPFPASFGLYGKPTTINNTETFAAVPWIIRHSGKEYLEVGIPNNGGTKLFSISGDVERPGNYEIPLGTPFSELLKLAGGMRGGRALKAVIPGGSSAPVLPAAIMMNTNMDYDSIAKAGSMLGSGAVIVMDETRCMVKSLLRLSYFYFEESCGQCTPCREGTGWLYRMVNRIEHGQGRPEDMEVLDSVAFNIMGRTICALGDAAAMPVRSFIKHFRDEFAHHIEHKCCVVPKYL</sequence>
<comment type="cofactor">
    <cofactor evidence="1 14">
        <name>FMN</name>
        <dbReference type="ChEBI" id="CHEBI:58210"/>
    </cofactor>
</comment>
<evidence type="ECO:0000256" key="2">
    <source>
        <dbReference type="ARBA" id="ARBA00001966"/>
    </source>
</evidence>
<dbReference type="GO" id="GO:0010181">
    <property type="term" value="F:FMN binding"/>
    <property type="evidence" value="ECO:0007669"/>
    <property type="project" value="InterPro"/>
</dbReference>
<keyword evidence="7 14" id="KW-0874">Quinone</keyword>
<dbReference type="InterPro" id="IPR001949">
    <property type="entry name" value="NADH-UbQ_OxRdtase_51kDa_CS"/>
</dbReference>
<keyword evidence="10 14" id="KW-0408">Iron</keyword>
<dbReference type="PROSITE" id="PS00645">
    <property type="entry name" value="COMPLEX1_51K_2"/>
    <property type="match status" value="1"/>
</dbReference>